<organism evidence="16 17">
    <name type="scientific">Lentilactobacillus senioris DSM 24302 = JCM 17472</name>
    <dbReference type="NCBI Taxonomy" id="1423802"/>
    <lineage>
        <taxon>Bacteria</taxon>
        <taxon>Bacillati</taxon>
        <taxon>Bacillota</taxon>
        <taxon>Bacilli</taxon>
        <taxon>Lactobacillales</taxon>
        <taxon>Lactobacillaceae</taxon>
        <taxon>Lentilactobacillus</taxon>
    </lineage>
</organism>
<dbReference type="Gene3D" id="2.40.30.30">
    <property type="entry name" value="Riboflavin kinase-like"/>
    <property type="match status" value="1"/>
</dbReference>
<evidence type="ECO:0000256" key="8">
    <source>
        <dbReference type="ARBA" id="ARBA00022777"/>
    </source>
</evidence>
<dbReference type="FunFam" id="3.40.50.620:FF:000021">
    <property type="entry name" value="Riboflavin biosynthesis protein"/>
    <property type="match status" value="1"/>
</dbReference>
<evidence type="ECO:0000256" key="12">
    <source>
        <dbReference type="ARBA" id="ARBA00047880"/>
    </source>
</evidence>
<sequence>MKVIKIHHPMADSLQFSEPVVLAMGFFDGIHLGHQQVIKTAVNRAKQLGIKAAVLTYDHHPQVVYKRLDEHDRRYLTLPEQKFQLLEQLGVDQVFLINYSYAFQDQTPAEFIQNYLVRFNAQVVVAGFDHTYGEKQIATMERLPEFSQGRFEIITVPKLQQQAQKVSSTAIKESLDSGNVTSVNKMLGRNFTTIGTVVHGEQVGRTIGYPTINVEHNPLQWLPTIGIYVVRVKIGEVWYQGMASIGKNVTFYNDHPVTVEINLLDFKQNVYGEVVTVEWLKYLRGEEKFASVEELIDQLQVDEQNTRQFFGTNSN</sequence>
<evidence type="ECO:0000313" key="17">
    <source>
        <dbReference type="Proteomes" id="UP000051256"/>
    </source>
</evidence>
<keyword evidence="10 14" id="KW-0067">ATP-binding</keyword>
<reference evidence="16 17" key="1">
    <citation type="journal article" date="2015" name="Genome Announc.">
        <title>Expanding the biotechnology potential of lactobacilli through comparative genomics of 213 strains and associated genera.</title>
        <authorList>
            <person name="Sun Z."/>
            <person name="Harris H.M."/>
            <person name="McCann A."/>
            <person name="Guo C."/>
            <person name="Argimon S."/>
            <person name="Zhang W."/>
            <person name="Yang X."/>
            <person name="Jeffery I.B."/>
            <person name="Cooney J.C."/>
            <person name="Kagawa T.F."/>
            <person name="Liu W."/>
            <person name="Song Y."/>
            <person name="Salvetti E."/>
            <person name="Wrobel A."/>
            <person name="Rasinkangas P."/>
            <person name="Parkhill J."/>
            <person name="Rea M.C."/>
            <person name="O'Sullivan O."/>
            <person name="Ritari J."/>
            <person name="Douillard F.P."/>
            <person name="Paul Ross R."/>
            <person name="Yang R."/>
            <person name="Briner A.E."/>
            <person name="Felis G.E."/>
            <person name="de Vos W.M."/>
            <person name="Barrangou R."/>
            <person name="Klaenhammer T.R."/>
            <person name="Caufield P.W."/>
            <person name="Cui Y."/>
            <person name="Zhang H."/>
            <person name="O'Toole P.W."/>
        </authorList>
    </citation>
    <scope>NUCLEOTIDE SEQUENCE [LARGE SCALE GENOMIC DNA]</scope>
    <source>
        <strain evidence="16 17">DSM 24302</strain>
    </source>
</reference>
<comment type="catalytic activity">
    <reaction evidence="13 14">
        <text>FMN + ATP + H(+) = FAD + diphosphate</text>
        <dbReference type="Rhea" id="RHEA:17237"/>
        <dbReference type="ChEBI" id="CHEBI:15378"/>
        <dbReference type="ChEBI" id="CHEBI:30616"/>
        <dbReference type="ChEBI" id="CHEBI:33019"/>
        <dbReference type="ChEBI" id="CHEBI:57692"/>
        <dbReference type="ChEBI" id="CHEBI:58210"/>
        <dbReference type="EC" id="2.7.7.2"/>
    </reaction>
</comment>
<dbReference type="UniPathway" id="UPA00276">
    <property type="reaction ID" value="UER00406"/>
</dbReference>
<dbReference type="InterPro" id="IPR023468">
    <property type="entry name" value="Riboflavin_kinase"/>
</dbReference>
<keyword evidence="3 14" id="KW-0285">Flavoprotein</keyword>
<keyword evidence="6 14" id="KW-0548">Nucleotidyltransferase</keyword>
<dbReference type="PANTHER" id="PTHR22749:SF6">
    <property type="entry name" value="RIBOFLAVIN KINASE"/>
    <property type="match status" value="1"/>
</dbReference>
<evidence type="ECO:0000256" key="4">
    <source>
        <dbReference type="ARBA" id="ARBA00022643"/>
    </source>
</evidence>
<dbReference type="PANTHER" id="PTHR22749">
    <property type="entry name" value="RIBOFLAVIN KINASE/FMN ADENYLYLTRANSFERASE"/>
    <property type="match status" value="1"/>
</dbReference>
<dbReference type="SMART" id="SM00904">
    <property type="entry name" value="Flavokinase"/>
    <property type="match status" value="1"/>
</dbReference>
<keyword evidence="7 14" id="KW-0547">Nucleotide-binding</keyword>
<evidence type="ECO:0000256" key="9">
    <source>
        <dbReference type="ARBA" id="ARBA00022827"/>
    </source>
</evidence>
<evidence type="ECO:0000256" key="6">
    <source>
        <dbReference type="ARBA" id="ARBA00022695"/>
    </source>
</evidence>
<dbReference type="GO" id="GO:0005524">
    <property type="term" value="F:ATP binding"/>
    <property type="evidence" value="ECO:0007669"/>
    <property type="project" value="UniProtKB-UniRule"/>
</dbReference>
<name>A0A0R2CRL0_9LACO</name>
<dbReference type="EC" id="2.7.1.26" evidence="14"/>
<comment type="catalytic activity">
    <reaction evidence="12 14">
        <text>riboflavin + ATP = FMN + ADP + H(+)</text>
        <dbReference type="Rhea" id="RHEA:14357"/>
        <dbReference type="ChEBI" id="CHEBI:15378"/>
        <dbReference type="ChEBI" id="CHEBI:30616"/>
        <dbReference type="ChEBI" id="CHEBI:57986"/>
        <dbReference type="ChEBI" id="CHEBI:58210"/>
        <dbReference type="ChEBI" id="CHEBI:456216"/>
        <dbReference type="EC" id="2.7.1.26"/>
    </reaction>
</comment>
<evidence type="ECO:0000256" key="7">
    <source>
        <dbReference type="ARBA" id="ARBA00022741"/>
    </source>
</evidence>
<dbReference type="GO" id="GO:0006747">
    <property type="term" value="P:FAD biosynthetic process"/>
    <property type="evidence" value="ECO:0007669"/>
    <property type="project" value="UniProtKB-UniRule"/>
</dbReference>
<dbReference type="InterPro" id="IPR015864">
    <property type="entry name" value="FAD_synthase"/>
</dbReference>
<evidence type="ECO:0000256" key="10">
    <source>
        <dbReference type="ARBA" id="ARBA00022840"/>
    </source>
</evidence>
<dbReference type="Gene3D" id="3.40.50.620">
    <property type="entry name" value="HUPs"/>
    <property type="match status" value="1"/>
</dbReference>
<protein>
    <recommendedName>
        <fullName evidence="14">Riboflavin biosynthesis protein</fullName>
    </recommendedName>
    <domain>
        <recommendedName>
            <fullName evidence="14">Riboflavin kinase</fullName>
            <ecNumber evidence="14">2.7.1.26</ecNumber>
        </recommendedName>
        <alternativeName>
            <fullName evidence="14">Flavokinase</fullName>
        </alternativeName>
    </domain>
    <domain>
        <recommendedName>
            <fullName evidence="14">FMN adenylyltransferase</fullName>
            <ecNumber evidence="14">2.7.7.2</ecNumber>
        </recommendedName>
        <alternativeName>
            <fullName evidence="14">FAD pyrophosphorylase</fullName>
        </alternativeName>
        <alternativeName>
            <fullName evidence="14">FAD synthase</fullName>
        </alternativeName>
    </domain>
</protein>
<keyword evidence="11" id="KW-0511">Multifunctional enzyme</keyword>
<dbReference type="GO" id="GO:0009231">
    <property type="term" value="P:riboflavin biosynthetic process"/>
    <property type="evidence" value="ECO:0007669"/>
    <property type="project" value="InterPro"/>
</dbReference>
<dbReference type="RefSeq" id="WP_056978276.1">
    <property type="nucleotide sequence ID" value="NZ_AYZR01000008.1"/>
</dbReference>
<gene>
    <name evidence="16" type="ORF">FC56_GL000478</name>
</gene>
<proteinExistence type="inferred from homology"/>
<dbReference type="Pfam" id="PF01687">
    <property type="entry name" value="Flavokinase"/>
    <property type="match status" value="1"/>
</dbReference>
<evidence type="ECO:0000256" key="11">
    <source>
        <dbReference type="ARBA" id="ARBA00023268"/>
    </source>
</evidence>
<dbReference type="SUPFAM" id="SSF52374">
    <property type="entry name" value="Nucleotidylyl transferase"/>
    <property type="match status" value="1"/>
</dbReference>
<evidence type="ECO:0000313" key="16">
    <source>
        <dbReference type="EMBL" id="KRM93760.1"/>
    </source>
</evidence>
<evidence type="ECO:0000256" key="14">
    <source>
        <dbReference type="PIRNR" id="PIRNR004491"/>
    </source>
</evidence>
<dbReference type="EMBL" id="AYZR01000008">
    <property type="protein sequence ID" value="KRM93760.1"/>
    <property type="molecule type" value="Genomic_DNA"/>
</dbReference>
<dbReference type="PIRSF" id="PIRSF004491">
    <property type="entry name" value="FAD_Synth"/>
    <property type="match status" value="1"/>
</dbReference>
<accession>A0A0R2CRL0</accession>
<keyword evidence="4 14" id="KW-0288">FMN</keyword>
<comment type="caution">
    <text evidence="16">The sequence shown here is derived from an EMBL/GenBank/DDBJ whole genome shotgun (WGS) entry which is preliminary data.</text>
</comment>
<dbReference type="InterPro" id="IPR015865">
    <property type="entry name" value="Riboflavin_kinase_bac/euk"/>
</dbReference>
<evidence type="ECO:0000256" key="13">
    <source>
        <dbReference type="ARBA" id="ARBA00049494"/>
    </source>
</evidence>
<dbReference type="GO" id="GO:0003919">
    <property type="term" value="F:FMN adenylyltransferase activity"/>
    <property type="evidence" value="ECO:0007669"/>
    <property type="project" value="UniProtKB-UniRule"/>
</dbReference>
<dbReference type="SUPFAM" id="SSF82114">
    <property type="entry name" value="Riboflavin kinase-like"/>
    <property type="match status" value="1"/>
</dbReference>
<dbReference type="UniPathway" id="UPA00277">
    <property type="reaction ID" value="UER00407"/>
</dbReference>
<dbReference type="Pfam" id="PF06574">
    <property type="entry name" value="FAD_syn"/>
    <property type="match status" value="1"/>
</dbReference>
<dbReference type="InterPro" id="IPR014729">
    <property type="entry name" value="Rossmann-like_a/b/a_fold"/>
</dbReference>
<evidence type="ECO:0000259" key="15">
    <source>
        <dbReference type="SMART" id="SM00904"/>
    </source>
</evidence>
<dbReference type="InterPro" id="IPR023465">
    <property type="entry name" value="Riboflavin_kinase_dom_sf"/>
</dbReference>
<evidence type="ECO:0000256" key="1">
    <source>
        <dbReference type="ARBA" id="ARBA00004726"/>
    </source>
</evidence>
<keyword evidence="8 14" id="KW-0418">Kinase</keyword>
<keyword evidence="5 14" id="KW-0808">Transferase</keyword>
<dbReference type="NCBIfam" id="TIGR00083">
    <property type="entry name" value="ribF"/>
    <property type="match status" value="1"/>
</dbReference>
<comment type="similarity">
    <text evidence="14">Belongs to the ribF family.</text>
</comment>
<comment type="pathway">
    <text evidence="1 14">Cofactor biosynthesis; FAD biosynthesis; FAD from FMN: step 1/1.</text>
</comment>
<evidence type="ECO:0000256" key="3">
    <source>
        <dbReference type="ARBA" id="ARBA00022630"/>
    </source>
</evidence>
<evidence type="ECO:0000256" key="2">
    <source>
        <dbReference type="ARBA" id="ARBA00005201"/>
    </source>
</evidence>
<dbReference type="InterPro" id="IPR002606">
    <property type="entry name" value="Riboflavin_kinase_bac"/>
</dbReference>
<dbReference type="Proteomes" id="UP000051256">
    <property type="component" value="Unassembled WGS sequence"/>
</dbReference>
<dbReference type="CDD" id="cd02064">
    <property type="entry name" value="FAD_synthetase_N"/>
    <property type="match status" value="1"/>
</dbReference>
<dbReference type="PATRIC" id="fig|1423802.4.peg.488"/>
<keyword evidence="17" id="KW-1185">Reference proteome</keyword>
<feature type="domain" description="Riboflavin kinase" evidence="15">
    <location>
        <begin position="186"/>
        <end position="311"/>
    </location>
</feature>
<dbReference type="AlphaFoldDB" id="A0A0R2CRL0"/>
<keyword evidence="9 14" id="KW-0274">FAD</keyword>
<dbReference type="STRING" id="1423802.FC56_GL000478"/>
<dbReference type="GO" id="GO:0009398">
    <property type="term" value="P:FMN biosynthetic process"/>
    <property type="evidence" value="ECO:0007669"/>
    <property type="project" value="UniProtKB-UniRule"/>
</dbReference>
<dbReference type="GO" id="GO:0008531">
    <property type="term" value="F:riboflavin kinase activity"/>
    <property type="evidence" value="ECO:0007669"/>
    <property type="project" value="UniProtKB-UniRule"/>
</dbReference>
<evidence type="ECO:0000256" key="5">
    <source>
        <dbReference type="ARBA" id="ARBA00022679"/>
    </source>
</evidence>
<dbReference type="EC" id="2.7.7.2" evidence="14"/>
<comment type="pathway">
    <text evidence="2 14">Cofactor biosynthesis; FMN biosynthesis; FMN from riboflavin (ATP route): step 1/1.</text>
</comment>